<reference evidence="5 6" key="2">
    <citation type="submission" date="2017-02" db="EMBL/GenBank/DDBJ databases">
        <title>A genome survey and senescence transcriptome analysis in Lentinula edodes.</title>
        <authorList>
            <person name="Sakamoto Y."/>
            <person name="Nakade K."/>
            <person name="Sato S."/>
            <person name="Yoshida Y."/>
            <person name="Miyazaki K."/>
            <person name="Natsume S."/>
            <person name="Konno N."/>
        </authorList>
    </citation>
    <scope>NUCLEOTIDE SEQUENCE [LARGE SCALE GENOMIC DNA]</scope>
    <source>
        <strain evidence="5 6">NBRC 111202</strain>
    </source>
</reference>
<dbReference type="PANTHER" id="PTHR32183">
    <property type="match status" value="1"/>
</dbReference>
<dbReference type="InterPro" id="IPR029063">
    <property type="entry name" value="SAM-dependent_MTases_sf"/>
</dbReference>
<protein>
    <submittedName>
        <fullName evidence="5">S-adenosyl-L-methionine-dependent methyltransferase</fullName>
    </submittedName>
</protein>
<proteinExistence type="predicted"/>
<keyword evidence="4" id="KW-0949">S-adenosyl-L-methionine</keyword>
<dbReference type="PANTHER" id="PTHR32183:SF6">
    <property type="entry name" value="CYSTEINE SULFINATE DESULFINASE_CYSTEINE DESULFURASE AND RELATED ENZYMES"/>
    <property type="match status" value="1"/>
</dbReference>
<dbReference type="Pfam" id="PF05724">
    <property type="entry name" value="TPMT"/>
    <property type="match status" value="1"/>
</dbReference>
<dbReference type="Proteomes" id="UP000188533">
    <property type="component" value="Unassembled WGS sequence"/>
</dbReference>
<keyword evidence="3 5" id="KW-0808">Transferase</keyword>
<dbReference type="GO" id="GO:0008757">
    <property type="term" value="F:S-adenosylmethionine-dependent methyltransferase activity"/>
    <property type="evidence" value="ECO:0007669"/>
    <property type="project" value="InterPro"/>
</dbReference>
<dbReference type="AlphaFoldDB" id="A0A1Q3ECM5"/>
<comment type="caution">
    <text evidence="5">The sequence shown here is derived from an EMBL/GenBank/DDBJ whole genome shotgun (WGS) entry which is preliminary data.</text>
</comment>
<keyword evidence="2 5" id="KW-0489">Methyltransferase</keyword>
<evidence type="ECO:0000256" key="1">
    <source>
        <dbReference type="ARBA" id="ARBA00022553"/>
    </source>
</evidence>
<keyword evidence="6" id="KW-1185">Reference proteome</keyword>
<reference evidence="5 6" key="1">
    <citation type="submission" date="2016-08" db="EMBL/GenBank/DDBJ databases">
        <authorList>
            <consortium name="Lentinula edodes genome sequencing consortium"/>
            <person name="Sakamoto Y."/>
            <person name="Nakade K."/>
            <person name="Sato S."/>
            <person name="Yoshida Y."/>
            <person name="Miyazaki K."/>
            <person name="Natsume S."/>
            <person name="Konno N."/>
        </authorList>
    </citation>
    <scope>NUCLEOTIDE SEQUENCE [LARGE SCALE GENOMIC DNA]</scope>
    <source>
        <strain evidence="5 6">NBRC 111202</strain>
    </source>
</reference>
<evidence type="ECO:0000256" key="3">
    <source>
        <dbReference type="ARBA" id="ARBA00022679"/>
    </source>
</evidence>
<dbReference type="CDD" id="cd02440">
    <property type="entry name" value="AdoMet_MTases"/>
    <property type="match status" value="1"/>
</dbReference>
<dbReference type="EMBL" id="BDGU01000218">
    <property type="protein sequence ID" value="GAW04965.1"/>
    <property type="molecule type" value="Genomic_DNA"/>
</dbReference>
<dbReference type="PROSITE" id="PS51585">
    <property type="entry name" value="SAM_MT_TPMT"/>
    <property type="match status" value="1"/>
</dbReference>
<sequence length="286" mass="32164">MAQNQAEVDAFHKSAFPNANEMRKYLTTESESWDKVWANGLTPWEAGTSDIQPPLRWLVESGEVPFPKEGKALVPGCGRGFDTIYLASALGWKTVLGYDVSTTAVAAANDFLKTKGVPPSVAASVKFDAVDFFKLDLPDEEKFDLIYDYTFYVAIPPSMRPAWGSQMQSLVKPGGYLITLMFPHVPEPYKLGPPFWSSFENYVEVLGGSNGSGGANGWEIVYNKIPPLEIQSEVHKGKDRMVVWRRVFKRTQLLKGFRYNETQFGFNMPDKFWLQHAGIRHGLPQR</sequence>
<evidence type="ECO:0000313" key="6">
    <source>
        <dbReference type="Proteomes" id="UP000188533"/>
    </source>
</evidence>
<dbReference type="Gene3D" id="3.40.50.150">
    <property type="entry name" value="Vaccinia Virus protein VP39"/>
    <property type="match status" value="1"/>
</dbReference>
<evidence type="ECO:0000256" key="2">
    <source>
        <dbReference type="ARBA" id="ARBA00022603"/>
    </source>
</evidence>
<keyword evidence="1" id="KW-0597">Phosphoprotein</keyword>
<accession>A0A1Q3ECM5</accession>
<gene>
    <name evidence="5" type="ORF">LENED_006790</name>
</gene>
<dbReference type="SUPFAM" id="SSF53335">
    <property type="entry name" value="S-adenosyl-L-methionine-dependent methyltransferases"/>
    <property type="match status" value="1"/>
</dbReference>
<evidence type="ECO:0000313" key="5">
    <source>
        <dbReference type="EMBL" id="GAW04965.1"/>
    </source>
</evidence>
<name>A0A1Q3ECM5_LENED</name>
<evidence type="ECO:0000256" key="4">
    <source>
        <dbReference type="ARBA" id="ARBA00022691"/>
    </source>
</evidence>
<dbReference type="GO" id="GO:0032259">
    <property type="term" value="P:methylation"/>
    <property type="evidence" value="ECO:0007669"/>
    <property type="project" value="UniProtKB-KW"/>
</dbReference>
<dbReference type="InterPro" id="IPR008854">
    <property type="entry name" value="TPMT"/>
</dbReference>
<dbReference type="STRING" id="5353.A0A1Q3ECM5"/>
<organism evidence="5 6">
    <name type="scientific">Lentinula edodes</name>
    <name type="common">Shiitake mushroom</name>
    <name type="synonym">Lentinus edodes</name>
    <dbReference type="NCBI Taxonomy" id="5353"/>
    <lineage>
        <taxon>Eukaryota</taxon>
        <taxon>Fungi</taxon>
        <taxon>Dikarya</taxon>
        <taxon>Basidiomycota</taxon>
        <taxon>Agaricomycotina</taxon>
        <taxon>Agaricomycetes</taxon>
        <taxon>Agaricomycetidae</taxon>
        <taxon>Agaricales</taxon>
        <taxon>Marasmiineae</taxon>
        <taxon>Omphalotaceae</taxon>
        <taxon>Lentinula</taxon>
    </lineage>
</organism>